<reference evidence="14 15" key="1">
    <citation type="submission" date="2020-08" db="EMBL/GenBank/DDBJ databases">
        <title>Description of novel Flavobacterium F-380 isolate.</title>
        <authorList>
            <person name="Saticioglu I.B."/>
            <person name="Duman M."/>
            <person name="Altun S."/>
        </authorList>
    </citation>
    <scope>NUCLEOTIDE SEQUENCE [LARGE SCALE GENOMIC DNA]</scope>
    <source>
        <strain evidence="14 15">F-380</strain>
    </source>
</reference>
<evidence type="ECO:0000259" key="13">
    <source>
        <dbReference type="PROSITE" id="PS51352"/>
    </source>
</evidence>
<evidence type="ECO:0000256" key="11">
    <source>
        <dbReference type="ARBA" id="ARBA00049091"/>
    </source>
</evidence>
<feature type="signal peptide" evidence="12">
    <location>
        <begin position="1"/>
        <end position="20"/>
    </location>
</feature>
<dbReference type="InterPro" id="IPR000866">
    <property type="entry name" value="AhpC/TSA"/>
</dbReference>
<dbReference type="Gene3D" id="3.40.30.10">
    <property type="entry name" value="Glutaredoxin"/>
    <property type="match status" value="1"/>
</dbReference>
<evidence type="ECO:0000256" key="8">
    <source>
        <dbReference type="ARBA" id="ARBA00032824"/>
    </source>
</evidence>
<dbReference type="PROSITE" id="PS51352">
    <property type="entry name" value="THIOREDOXIN_2"/>
    <property type="match status" value="1"/>
</dbReference>
<keyword evidence="12" id="KW-0732">Signal</keyword>
<evidence type="ECO:0000256" key="7">
    <source>
        <dbReference type="ARBA" id="ARBA00023284"/>
    </source>
</evidence>
<keyword evidence="3" id="KW-0575">Peroxidase</keyword>
<dbReference type="PANTHER" id="PTHR42801:SF7">
    <property type="entry name" value="SLL1159 PROTEIN"/>
    <property type="match status" value="1"/>
</dbReference>
<evidence type="ECO:0000313" key="14">
    <source>
        <dbReference type="EMBL" id="MBC5842129.1"/>
    </source>
</evidence>
<dbReference type="EC" id="1.11.1.24" evidence="2"/>
<comment type="similarity">
    <text evidence="9">Belongs to the peroxiredoxin family. BCP/PrxQ subfamily.</text>
</comment>
<evidence type="ECO:0000313" key="15">
    <source>
        <dbReference type="Proteomes" id="UP000629963"/>
    </source>
</evidence>
<dbReference type="RefSeq" id="WP_187010628.1">
    <property type="nucleotide sequence ID" value="NZ_JACRUI010000004.1"/>
</dbReference>
<sequence length="200" mass="21867">MYKTILALVFIAFFTISANAQTAPLQAEDISPLLIGEILPPAQLLNADGKTIALNSILTAKPTVLVFYRGGWCPYCNAQLSGLVDIEQQILDLGYQIVAVSPDDYRNLKNTEEKDKIKYQVLSDKNGAFIKEVGIAFQTPSAIKGYVATQGQKGETATVLPVPTVLIVTTKGEIVFEYINPNYKQRISGDMLLAVLKTIK</sequence>
<evidence type="ECO:0000256" key="10">
    <source>
        <dbReference type="ARBA" id="ARBA00042639"/>
    </source>
</evidence>
<evidence type="ECO:0000256" key="9">
    <source>
        <dbReference type="ARBA" id="ARBA00038489"/>
    </source>
</evidence>
<evidence type="ECO:0000256" key="3">
    <source>
        <dbReference type="ARBA" id="ARBA00022559"/>
    </source>
</evidence>
<protein>
    <recommendedName>
        <fullName evidence="2">thioredoxin-dependent peroxiredoxin</fullName>
        <ecNumber evidence="2">1.11.1.24</ecNumber>
    </recommendedName>
    <alternativeName>
        <fullName evidence="8">Thioredoxin peroxidase</fullName>
    </alternativeName>
    <alternativeName>
        <fullName evidence="10">Thioredoxin-dependent peroxiredoxin Bcp</fullName>
    </alternativeName>
</protein>
<evidence type="ECO:0000256" key="1">
    <source>
        <dbReference type="ARBA" id="ARBA00003330"/>
    </source>
</evidence>
<evidence type="ECO:0000256" key="2">
    <source>
        <dbReference type="ARBA" id="ARBA00013017"/>
    </source>
</evidence>
<feature type="domain" description="Thioredoxin" evidence="13">
    <location>
        <begin position="33"/>
        <end position="200"/>
    </location>
</feature>
<proteinExistence type="inferred from homology"/>
<gene>
    <name evidence="14" type="ORF">H8R23_11990</name>
</gene>
<comment type="catalytic activity">
    <reaction evidence="11">
        <text>a hydroperoxide + [thioredoxin]-dithiol = an alcohol + [thioredoxin]-disulfide + H2O</text>
        <dbReference type="Rhea" id="RHEA:62620"/>
        <dbReference type="Rhea" id="RHEA-COMP:10698"/>
        <dbReference type="Rhea" id="RHEA-COMP:10700"/>
        <dbReference type="ChEBI" id="CHEBI:15377"/>
        <dbReference type="ChEBI" id="CHEBI:29950"/>
        <dbReference type="ChEBI" id="CHEBI:30879"/>
        <dbReference type="ChEBI" id="CHEBI:35924"/>
        <dbReference type="ChEBI" id="CHEBI:50058"/>
        <dbReference type="EC" id="1.11.1.24"/>
    </reaction>
</comment>
<keyword evidence="5" id="KW-0560">Oxidoreductase</keyword>
<comment type="function">
    <text evidence="1">Thiol-specific peroxidase that catalyzes the reduction of hydrogen peroxide and organic hydroperoxides to water and alcohols, respectively. Plays a role in cell protection against oxidative stress by detoxifying peroxides and as sensor of hydrogen peroxide-mediated signaling events.</text>
</comment>
<dbReference type="InterPro" id="IPR036249">
    <property type="entry name" value="Thioredoxin-like_sf"/>
</dbReference>
<keyword evidence="7" id="KW-0676">Redox-active center</keyword>
<dbReference type="CDD" id="cd02970">
    <property type="entry name" value="PRX_like2"/>
    <property type="match status" value="1"/>
</dbReference>
<dbReference type="Pfam" id="PF00578">
    <property type="entry name" value="AhpC-TSA"/>
    <property type="match status" value="1"/>
</dbReference>
<dbReference type="InterPro" id="IPR013766">
    <property type="entry name" value="Thioredoxin_domain"/>
</dbReference>
<accession>A0ABR7J9B9</accession>
<dbReference type="Proteomes" id="UP000629963">
    <property type="component" value="Unassembled WGS sequence"/>
</dbReference>
<keyword evidence="4" id="KW-0049">Antioxidant</keyword>
<dbReference type="EMBL" id="JACRUJ010000004">
    <property type="protein sequence ID" value="MBC5842129.1"/>
    <property type="molecule type" value="Genomic_DNA"/>
</dbReference>
<dbReference type="PANTHER" id="PTHR42801">
    <property type="entry name" value="THIOREDOXIN-DEPENDENT PEROXIDE REDUCTASE"/>
    <property type="match status" value="1"/>
</dbReference>
<dbReference type="SUPFAM" id="SSF52833">
    <property type="entry name" value="Thioredoxin-like"/>
    <property type="match status" value="1"/>
</dbReference>
<dbReference type="InterPro" id="IPR050924">
    <property type="entry name" value="Peroxiredoxin_BCP/PrxQ"/>
</dbReference>
<organism evidence="14 15">
    <name type="scientific">Flavobacterium kayseriense</name>
    <dbReference type="NCBI Taxonomy" id="2764714"/>
    <lineage>
        <taxon>Bacteria</taxon>
        <taxon>Pseudomonadati</taxon>
        <taxon>Bacteroidota</taxon>
        <taxon>Flavobacteriia</taxon>
        <taxon>Flavobacteriales</taxon>
        <taxon>Flavobacteriaceae</taxon>
        <taxon>Flavobacterium</taxon>
    </lineage>
</organism>
<evidence type="ECO:0000256" key="12">
    <source>
        <dbReference type="SAM" id="SignalP"/>
    </source>
</evidence>
<evidence type="ECO:0000256" key="5">
    <source>
        <dbReference type="ARBA" id="ARBA00023002"/>
    </source>
</evidence>
<keyword evidence="6" id="KW-1015">Disulfide bond</keyword>
<evidence type="ECO:0000256" key="6">
    <source>
        <dbReference type="ARBA" id="ARBA00023157"/>
    </source>
</evidence>
<feature type="chain" id="PRO_5046618909" description="thioredoxin-dependent peroxiredoxin" evidence="12">
    <location>
        <begin position="21"/>
        <end position="200"/>
    </location>
</feature>
<keyword evidence="15" id="KW-1185">Reference proteome</keyword>
<name>A0ABR7J9B9_9FLAO</name>
<comment type="caution">
    <text evidence="14">The sequence shown here is derived from an EMBL/GenBank/DDBJ whole genome shotgun (WGS) entry which is preliminary data.</text>
</comment>
<evidence type="ECO:0000256" key="4">
    <source>
        <dbReference type="ARBA" id="ARBA00022862"/>
    </source>
</evidence>